<protein>
    <submittedName>
        <fullName evidence="2">Uncharacterized protein</fullName>
    </submittedName>
</protein>
<dbReference type="Proteomes" id="UP000291822">
    <property type="component" value="Unassembled WGS sequence"/>
</dbReference>
<feature type="chain" id="PRO_5020666522" evidence="1">
    <location>
        <begin position="24"/>
        <end position="161"/>
    </location>
</feature>
<proteinExistence type="predicted"/>
<keyword evidence="3" id="KW-1185">Reference proteome</keyword>
<dbReference type="EMBL" id="SJTG01000004">
    <property type="protein sequence ID" value="TCI08104.1"/>
    <property type="molecule type" value="Genomic_DNA"/>
</dbReference>
<dbReference type="AlphaFoldDB" id="A0A4V2NLA3"/>
<name>A0A4V2NLA3_9GAMM</name>
<feature type="signal peptide" evidence="1">
    <location>
        <begin position="1"/>
        <end position="23"/>
    </location>
</feature>
<evidence type="ECO:0000313" key="2">
    <source>
        <dbReference type="EMBL" id="TCI08104.1"/>
    </source>
</evidence>
<dbReference type="RefSeq" id="WP_131151954.1">
    <property type="nucleotide sequence ID" value="NZ_SJTG01000004.1"/>
</dbReference>
<reference evidence="2 3" key="1">
    <citation type="submission" date="2019-02" db="EMBL/GenBank/DDBJ databases">
        <title>Dyella amyloliquefaciens sp. nov., isolated from forest soil.</title>
        <authorList>
            <person name="Gao Z.-H."/>
            <person name="Qiu L.-H."/>
        </authorList>
    </citation>
    <scope>NUCLEOTIDE SEQUENCE [LARGE SCALE GENOMIC DNA]</scope>
    <source>
        <strain evidence="2 3">KACC 12747</strain>
    </source>
</reference>
<keyword evidence="1" id="KW-0732">Signal</keyword>
<gene>
    <name evidence="2" type="ORF">EZM97_25955</name>
</gene>
<accession>A0A4V2NLA3</accession>
<organism evidence="2 3">
    <name type="scientific">Dyella soli</name>
    <dbReference type="NCBI Taxonomy" id="522319"/>
    <lineage>
        <taxon>Bacteria</taxon>
        <taxon>Pseudomonadati</taxon>
        <taxon>Pseudomonadota</taxon>
        <taxon>Gammaproteobacteria</taxon>
        <taxon>Lysobacterales</taxon>
        <taxon>Rhodanobacteraceae</taxon>
        <taxon>Dyella</taxon>
    </lineage>
</organism>
<comment type="caution">
    <text evidence="2">The sequence shown here is derived from an EMBL/GenBank/DDBJ whole genome shotgun (WGS) entry which is preliminary data.</text>
</comment>
<evidence type="ECO:0000313" key="3">
    <source>
        <dbReference type="Proteomes" id="UP000291822"/>
    </source>
</evidence>
<evidence type="ECO:0000256" key="1">
    <source>
        <dbReference type="SAM" id="SignalP"/>
    </source>
</evidence>
<sequence length="161" mass="17111">MLRKCLFVVGLVLLVFLSFDAVAKKEVTRQLGGACGENEDIKATCAAGLQCSSGTCAMKSFLSGATVGCKAALEKKGYKGYVAVHDGFCYVDSQCRGLYRQVISATPAANAVFRSDDVTEQKKAMDQLSEEDKSRLMAALDTCDSCGMCVVGRGFLGRGGY</sequence>